<sequence length="40" mass="4481">MATHGSFDPNIPLESWLALTMQQYPNPVDWAAFTLMGEAE</sequence>
<dbReference type="Proteomes" id="UP001525961">
    <property type="component" value="Unassembled WGS sequence"/>
</dbReference>
<dbReference type="EMBL" id="JAMXFA010000060">
    <property type="protein sequence ID" value="MCT7981288.1"/>
    <property type="molecule type" value="Genomic_DNA"/>
</dbReference>
<reference evidence="1 2" key="1">
    <citation type="journal article" date="2022" name="Front. Microbiol.">
        <title>High genomic differentiation and limited gene flow indicate recent cryptic speciation within the genus Laspinema (cyanobacteria).</title>
        <authorList>
            <person name="Stanojkovic A."/>
            <person name="Skoupy S."/>
            <person name="Skaloud P."/>
            <person name="Dvorak P."/>
        </authorList>
    </citation>
    <scope>NUCLEOTIDE SEQUENCE [LARGE SCALE GENOMIC DNA]</scope>
    <source>
        <strain evidence="1 2">D3b</strain>
    </source>
</reference>
<evidence type="ECO:0000313" key="1">
    <source>
        <dbReference type="EMBL" id="MCT7981288.1"/>
    </source>
</evidence>
<evidence type="ECO:0000313" key="2">
    <source>
        <dbReference type="Proteomes" id="UP001525961"/>
    </source>
</evidence>
<protein>
    <submittedName>
        <fullName evidence="1">CHAT domain-containing protein</fullName>
    </submittedName>
</protein>
<name>A0ABT2NF35_9CYAN</name>
<organism evidence="1 2">
    <name type="scientific">Laspinema olomoucense D3b</name>
    <dbReference type="NCBI Taxonomy" id="2953688"/>
    <lineage>
        <taxon>Bacteria</taxon>
        <taxon>Bacillati</taxon>
        <taxon>Cyanobacteriota</taxon>
        <taxon>Cyanophyceae</taxon>
        <taxon>Oscillatoriophycideae</taxon>
        <taxon>Oscillatoriales</taxon>
        <taxon>Laspinemataceae</taxon>
        <taxon>Laspinema</taxon>
        <taxon>Laspinema olomoucense</taxon>
    </lineage>
</organism>
<accession>A0ABT2NF35</accession>
<keyword evidence="2" id="KW-1185">Reference proteome</keyword>
<proteinExistence type="predicted"/>
<gene>
    <name evidence="1" type="ORF">NG792_26540</name>
</gene>
<dbReference type="RefSeq" id="WP_261200350.1">
    <property type="nucleotide sequence ID" value="NZ_JAMXFA010000060.1"/>
</dbReference>
<comment type="caution">
    <text evidence="1">The sequence shown here is derived from an EMBL/GenBank/DDBJ whole genome shotgun (WGS) entry which is preliminary data.</text>
</comment>